<evidence type="ECO:0000256" key="2">
    <source>
        <dbReference type="ARBA" id="ARBA00007770"/>
    </source>
</evidence>
<dbReference type="GO" id="GO:0000981">
    <property type="term" value="F:DNA-binding transcription factor activity, RNA polymerase II-specific"/>
    <property type="evidence" value="ECO:0007669"/>
    <property type="project" value="TreeGrafter"/>
</dbReference>
<keyword evidence="4" id="KW-0238">DNA-binding</keyword>
<evidence type="ECO:0000256" key="4">
    <source>
        <dbReference type="ARBA" id="ARBA00023125"/>
    </source>
</evidence>
<dbReference type="GO" id="GO:0000977">
    <property type="term" value="F:RNA polymerase II transcription regulatory region sequence-specific DNA binding"/>
    <property type="evidence" value="ECO:0007669"/>
    <property type="project" value="TreeGrafter"/>
</dbReference>
<protein>
    <recommendedName>
        <fullName evidence="8">Transcription factor AP-2 C-terminal domain-containing protein</fullName>
    </recommendedName>
</protein>
<evidence type="ECO:0000256" key="5">
    <source>
        <dbReference type="ARBA" id="ARBA00023163"/>
    </source>
</evidence>
<dbReference type="InterPro" id="IPR013854">
    <property type="entry name" value="TF_AP2_C"/>
</dbReference>
<dbReference type="InterPro" id="IPR004979">
    <property type="entry name" value="TF_AP2"/>
</dbReference>
<dbReference type="PANTHER" id="PTHR10812">
    <property type="entry name" value="TRANSCRIPTION FACTOR AP-2"/>
    <property type="match status" value="1"/>
</dbReference>
<organism evidence="9 10">
    <name type="scientific">Caenorhabditis auriculariae</name>
    <dbReference type="NCBI Taxonomy" id="2777116"/>
    <lineage>
        <taxon>Eukaryota</taxon>
        <taxon>Metazoa</taxon>
        <taxon>Ecdysozoa</taxon>
        <taxon>Nematoda</taxon>
        <taxon>Chromadorea</taxon>
        <taxon>Rhabditida</taxon>
        <taxon>Rhabditina</taxon>
        <taxon>Rhabditomorpha</taxon>
        <taxon>Rhabditoidea</taxon>
        <taxon>Rhabditidae</taxon>
        <taxon>Peloderinae</taxon>
        <taxon>Caenorhabditis</taxon>
    </lineage>
</organism>
<sequence length="363" mass="40713">MFGRRRACDEDFERERRRDVDEEDLQGEDESEGSRLSFGEGPVRTFAPSHMHISCHYDIPYHPHLIQPPQVCGVGTFTYTREFGAPPGFFAPAPPSIQVPADEVSLIVLIGKESRFQAYCSHIKSDELEGRNKSEGRSMLFVGGCASPQMEVVGEIYCTVPGRTSLLSSTTKYRVTVGEIQRRISPPECLNASLLGGILRKAKSKDGGKTLRDSLKKIEEAVHMAKDFALVCEKEFHAREIGIYLTKHGIIVDQDAVKRRAALEHSKKIIGELAELLSCDRTPLTPYIARQNSPLEPSIQQHLSHFTLVTIVFIFERENNQMTHGFGGVAMSGVLESIKSLIDESIKYIDRTCPQHMYIYNSR</sequence>
<dbReference type="Proteomes" id="UP000835052">
    <property type="component" value="Unassembled WGS sequence"/>
</dbReference>
<comment type="caution">
    <text evidence="9">The sequence shown here is derived from an EMBL/GenBank/DDBJ whole genome shotgun (WGS) entry which is preliminary data.</text>
</comment>
<dbReference type="AlphaFoldDB" id="A0A8S1HDT7"/>
<dbReference type="Pfam" id="PF03299">
    <property type="entry name" value="TF_AP-2"/>
    <property type="match status" value="2"/>
</dbReference>
<feature type="domain" description="Transcription factor AP-2 C-terminal" evidence="8">
    <location>
        <begin position="157"/>
        <end position="218"/>
    </location>
</feature>
<gene>
    <name evidence="9" type="ORF">CAUJ_LOCUS9888</name>
</gene>
<keyword evidence="6" id="KW-0539">Nucleus</keyword>
<dbReference type="PANTHER" id="PTHR10812:SF17">
    <property type="entry name" value="TRANSCRIPTION FACTOR AP-2, ISOFORM D"/>
    <property type="match status" value="1"/>
</dbReference>
<comment type="subcellular location">
    <subcellularLocation>
        <location evidence="1">Nucleus</location>
    </subcellularLocation>
</comment>
<comment type="similarity">
    <text evidence="2">Belongs to the AP-2 family.</text>
</comment>
<evidence type="ECO:0000256" key="7">
    <source>
        <dbReference type="SAM" id="MobiDB-lite"/>
    </source>
</evidence>
<feature type="domain" description="Transcription factor AP-2 C-terminal" evidence="8">
    <location>
        <begin position="219"/>
        <end position="343"/>
    </location>
</feature>
<evidence type="ECO:0000256" key="6">
    <source>
        <dbReference type="ARBA" id="ARBA00023242"/>
    </source>
</evidence>
<dbReference type="OrthoDB" id="6252992at2759"/>
<reference evidence="9" key="1">
    <citation type="submission" date="2020-10" db="EMBL/GenBank/DDBJ databases">
        <authorList>
            <person name="Kikuchi T."/>
        </authorList>
    </citation>
    <scope>NUCLEOTIDE SEQUENCE</scope>
    <source>
        <strain evidence="9">NKZ352</strain>
    </source>
</reference>
<dbReference type="GO" id="GO:0042127">
    <property type="term" value="P:regulation of cell population proliferation"/>
    <property type="evidence" value="ECO:0007669"/>
    <property type="project" value="TreeGrafter"/>
</dbReference>
<dbReference type="EMBL" id="CAJGYM010000040">
    <property type="protein sequence ID" value="CAD6193969.1"/>
    <property type="molecule type" value="Genomic_DNA"/>
</dbReference>
<name>A0A8S1HDT7_9PELO</name>
<keyword evidence="5" id="KW-0804">Transcription</keyword>
<proteinExistence type="inferred from homology"/>
<evidence type="ECO:0000259" key="8">
    <source>
        <dbReference type="Pfam" id="PF03299"/>
    </source>
</evidence>
<evidence type="ECO:0000313" key="9">
    <source>
        <dbReference type="EMBL" id="CAD6193969.1"/>
    </source>
</evidence>
<evidence type="ECO:0000256" key="3">
    <source>
        <dbReference type="ARBA" id="ARBA00023015"/>
    </source>
</evidence>
<feature type="compositionally biased region" description="Acidic residues" evidence="7">
    <location>
        <begin position="21"/>
        <end position="31"/>
    </location>
</feature>
<evidence type="ECO:0000256" key="1">
    <source>
        <dbReference type="ARBA" id="ARBA00004123"/>
    </source>
</evidence>
<accession>A0A8S1HDT7</accession>
<feature type="compositionally biased region" description="Basic and acidic residues" evidence="7">
    <location>
        <begin position="1"/>
        <end position="20"/>
    </location>
</feature>
<keyword evidence="3" id="KW-0805">Transcription regulation</keyword>
<dbReference type="GO" id="GO:0005634">
    <property type="term" value="C:nucleus"/>
    <property type="evidence" value="ECO:0007669"/>
    <property type="project" value="UniProtKB-SubCell"/>
</dbReference>
<keyword evidence="10" id="KW-1185">Reference proteome</keyword>
<feature type="region of interest" description="Disordered" evidence="7">
    <location>
        <begin position="1"/>
        <end position="41"/>
    </location>
</feature>
<evidence type="ECO:0000313" key="10">
    <source>
        <dbReference type="Proteomes" id="UP000835052"/>
    </source>
</evidence>